<accession>A0A3Q7EE82</accession>
<evidence type="ECO:0000313" key="2">
    <source>
        <dbReference type="Proteomes" id="UP000004994"/>
    </source>
</evidence>
<reference evidence="1" key="2">
    <citation type="submission" date="2019-01" db="UniProtKB">
        <authorList>
            <consortium name="EnsemblPlants"/>
        </authorList>
    </citation>
    <scope>IDENTIFICATION</scope>
    <source>
        <strain evidence="1">cv. Heinz 1706</strain>
    </source>
</reference>
<keyword evidence="2" id="KW-1185">Reference proteome</keyword>
<sequence length="174" mass="19538">MGFFLELGTGSGDVLVLDVFAARSADFGAIKTVDVTDKENKSTLSTFYWRTVYTLKGIIKVKDTQNACEFCSTVFESDDFLIEKLVLMEIGMDVVTSKLLIPRSREPNNEPSLRKASLMWDCHPREAKGDGQTVEGLLKDKKYKTIVDADIQEVLRMLEGNSLAERLEDIVAYE</sequence>
<evidence type="ECO:0000313" key="1">
    <source>
        <dbReference type="EnsemblPlants" id="Solyc01g056655.1.1"/>
    </source>
</evidence>
<dbReference type="Proteomes" id="UP000004994">
    <property type="component" value="Chromosome 1"/>
</dbReference>
<proteinExistence type="predicted"/>
<organism evidence="1">
    <name type="scientific">Solanum lycopersicum</name>
    <name type="common">Tomato</name>
    <name type="synonym">Lycopersicon esculentum</name>
    <dbReference type="NCBI Taxonomy" id="4081"/>
    <lineage>
        <taxon>Eukaryota</taxon>
        <taxon>Viridiplantae</taxon>
        <taxon>Streptophyta</taxon>
        <taxon>Embryophyta</taxon>
        <taxon>Tracheophyta</taxon>
        <taxon>Spermatophyta</taxon>
        <taxon>Magnoliopsida</taxon>
        <taxon>eudicotyledons</taxon>
        <taxon>Gunneridae</taxon>
        <taxon>Pentapetalae</taxon>
        <taxon>asterids</taxon>
        <taxon>lamiids</taxon>
        <taxon>Solanales</taxon>
        <taxon>Solanaceae</taxon>
        <taxon>Solanoideae</taxon>
        <taxon>Solaneae</taxon>
        <taxon>Solanum</taxon>
        <taxon>Solanum subgen. Lycopersicon</taxon>
    </lineage>
</organism>
<reference evidence="1" key="1">
    <citation type="journal article" date="2012" name="Nature">
        <title>The tomato genome sequence provides insights into fleshy fruit evolution.</title>
        <authorList>
            <consortium name="Tomato Genome Consortium"/>
        </authorList>
    </citation>
    <scope>NUCLEOTIDE SEQUENCE [LARGE SCALE GENOMIC DNA]</scope>
    <source>
        <strain evidence="1">cv. Heinz 1706</strain>
    </source>
</reference>
<dbReference type="AlphaFoldDB" id="A0A3Q7EE82"/>
<protein>
    <submittedName>
        <fullName evidence="1">Uncharacterized protein</fullName>
    </submittedName>
</protein>
<dbReference type="InParanoid" id="A0A3Q7EE82"/>
<name>A0A3Q7EE82_SOLLC</name>
<dbReference type="EnsemblPlants" id="Solyc01g056655.1.1">
    <property type="protein sequence ID" value="Solyc01g056655.1.1"/>
    <property type="gene ID" value="Solyc01g056655.1"/>
</dbReference>
<dbReference type="Gramene" id="Solyc01g056655.1.1">
    <property type="protein sequence ID" value="Solyc01g056655.1.1"/>
    <property type="gene ID" value="Solyc01g056655.1"/>
</dbReference>